<dbReference type="InterPro" id="IPR029419">
    <property type="entry name" value="Arg_succ_lyase_C"/>
</dbReference>
<accession>A0A7V3YHZ9</accession>
<dbReference type="PANTHER" id="PTHR43814">
    <property type="entry name" value="ARGININOSUCCINATE LYASE"/>
    <property type="match status" value="1"/>
</dbReference>
<evidence type="ECO:0000259" key="9">
    <source>
        <dbReference type="Pfam" id="PF00206"/>
    </source>
</evidence>
<comment type="catalytic activity">
    <reaction evidence="1 7">
        <text>2-(N(omega)-L-arginino)succinate = fumarate + L-arginine</text>
        <dbReference type="Rhea" id="RHEA:24020"/>
        <dbReference type="ChEBI" id="CHEBI:29806"/>
        <dbReference type="ChEBI" id="CHEBI:32682"/>
        <dbReference type="ChEBI" id="CHEBI:57472"/>
        <dbReference type="EC" id="4.3.2.1"/>
    </reaction>
</comment>
<comment type="subcellular location">
    <subcellularLocation>
        <location evidence="7">Cytoplasm</location>
    </subcellularLocation>
</comment>
<dbReference type="PRINTS" id="PR00149">
    <property type="entry name" value="FUMRATELYASE"/>
</dbReference>
<comment type="pathway">
    <text evidence="2 7">Amino-acid biosynthesis; L-arginine biosynthesis; L-arginine from L-ornithine and carbamoyl phosphate: step 3/3.</text>
</comment>
<dbReference type="FunFam" id="1.10.40.30:FF:000001">
    <property type="entry name" value="Argininosuccinate lyase"/>
    <property type="match status" value="1"/>
</dbReference>
<evidence type="ECO:0000256" key="3">
    <source>
        <dbReference type="ARBA" id="ARBA00012338"/>
    </source>
</evidence>
<proteinExistence type="inferred from homology"/>
<dbReference type="CDD" id="cd01359">
    <property type="entry name" value="Argininosuccinate_lyase"/>
    <property type="match status" value="1"/>
</dbReference>
<dbReference type="NCBIfam" id="TIGR00838">
    <property type="entry name" value="argH"/>
    <property type="match status" value="1"/>
</dbReference>
<evidence type="ECO:0000256" key="7">
    <source>
        <dbReference type="HAMAP-Rule" id="MF_00006"/>
    </source>
</evidence>
<dbReference type="InterPro" id="IPR024083">
    <property type="entry name" value="Fumarase/histidase_N"/>
</dbReference>
<feature type="coiled-coil region" evidence="8">
    <location>
        <begin position="440"/>
        <end position="467"/>
    </location>
</feature>
<evidence type="ECO:0000259" key="10">
    <source>
        <dbReference type="Pfam" id="PF14698"/>
    </source>
</evidence>
<dbReference type="UniPathway" id="UPA00068">
    <property type="reaction ID" value="UER00114"/>
</dbReference>
<comment type="caution">
    <text evidence="11">The sequence shown here is derived from an EMBL/GenBank/DDBJ whole genome shotgun (WGS) entry which is preliminary data.</text>
</comment>
<evidence type="ECO:0000313" key="11">
    <source>
        <dbReference type="EMBL" id="HGI31449.1"/>
    </source>
</evidence>
<evidence type="ECO:0000256" key="5">
    <source>
        <dbReference type="ARBA" id="ARBA00022605"/>
    </source>
</evidence>
<dbReference type="PROSITE" id="PS00163">
    <property type="entry name" value="FUMARATE_LYASES"/>
    <property type="match status" value="1"/>
</dbReference>
<dbReference type="InterPro" id="IPR000362">
    <property type="entry name" value="Fumarate_lyase_fam"/>
</dbReference>
<evidence type="ECO:0000256" key="6">
    <source>
        <dbReference type="ARBA" id="ARBA00023239"/>
    </source>
</evidence>
<reference evidence="11" key="1">
    <citation type="journal article" date="2020" name="mSystems">
        <title>Genome- and Community-Level Interaction Insights into Carbon Utilization and Element Cycling Functions of Hydrothermarchaeota in Hydrothermal Sediment.</title>
        <authorList>
            <person name="Zhou Z."/>
            <person name="Liu Y."/>
            <person name="Xu W."/>
            <person name="Pan J."/>
            <person name="Luo Z.H."/>
            <person name="Li M."/>
        </authorList>
    </citation>
    <scope>NUCLEOTIDE SEQUENCE [LARGE SCALE GENOMIC DNA]</scope>
    <source>
        <strain evidence="11">SpSt-747</strain>
    </source>
</reference>
<evidence type="ECO:0000256" key="4">
    <source>
        <dbReference type="ARBA" id="ARBA00022571"/>
    </source>
</evidence>
<dbReference type="AlphaFoldDB" id="A0A7V3YHZ9"/>
<evidence type="ECO:0000256" key="2">
    <source>
        <dbReference type="ARBA" id="ARBA00004941"/>
    </source>
</evidence>
<evidence type="ECO:0000256" key="1">
    <source>
        <dbReference type="ARBA" id="ARBA00000985"/>
    </source>
</evidence>
<protein>
    <recommendedName>
        <fullName evidence="3 7">Argininosuccinate lyase</fullName>
        <shortName evidence="7">ASAL</shortName>
        <ecNumber evidence="3 7">4.3.2.1</ecNumber>
    </recommendedName>
    <alternativeName>
        <fullName evidence="7">Arginosuccinase</fullName>
    </alternativeName>
</protein>
<keyword evidence="4 7" id="KW-0055">Arginine biosynthesis</keyword>
<dbReference type="SUPFAM" id="SSF48557">
    <property type="entry name" value="L-aspartase-like"/>
    <property type="match status" value="1"/>
</dbReference>
<keyword evidence="5 7" id="KW-0028">Amino-acid biosynthesis</keyword>
<dbReference type="InterPro" id="IPR008948">
    <property type="entry name" value="L-Aspartase-like"/>
</dbReference>
<dbReference type="InterPro" id="IPR020557">
    <property type="entry name" value="Fumarate_lyase_CS"/>
</dbReference>
<dbReference type="HAMAP" id="MF_00006">
    <property type="entry name" value="Arg_succ_lyase"/>
    <property type="match status" value="1"/>
</dbReference>
<dbReference type="FunFam" id="1.20.200.10:FF:000015">
    <property type="entry name" value="argininosuccinate lyase isoform X2"/>
    <property type="match status" value="1"/>
</dbReference>
<feature type="domain" description="Argininosuccinate lyase C-terminal" evidence="10">
    <location>
        <begin position="355"/>
        <end position="422"/>
    </location>
</feature>
<dbReference type="Pfam" id="PF14698">
    <property type="entry name" value="ASL_C2"/>
    <property type="match status" value="1"/>
</dbReference>
<comment type="similarity">
    <text evidence="7">Belongs to the lyase 1 family. Argininosuccinate lyase subfamily.</text>
</comment>
<keyword evidence="6 7" id="KW-0456">Lyase</keyword>
<keyword evidence="8" id="KW-0175">Coiled coil</keyword>
<dbReference type="GO" id="GO:0005829">
    <property type="term" value="C:cytosol"/>
    <property type="evidence" value="ECO:0007669"/>
    <property type="project" value="TreeGrafter"/>
</dbReference>
<dbReference type="Pfam" id="PF00206">
    <property type="entry name" value="Lyase_1"/>
    <property type="match status" value="1"/>
</dbReference>
<dbReference type="InterPro" id="IPR009049">
    <property type="entry name" value="Argininosuccinate_lyase"/>
</dbReference>
<evidence type="ECO:0000256" key="8">
    <source>
        <dbReference type="SAM" id="Coils"/>
    </source>
</evidence>
<dbReference type="PANTHER" id="PTHR43814:SF1">
    <property type="entry name" value="ARGININOSUCCINATE LYASE"/>
    <property type="match status" value="1"/>
</dbReference>
<dbReference type="EC" id="4.3.2.1" evidence="3 7"/>
<gene>
    <name evidence="7 11" type="primary">argH</name>
    <name evidence="11" type="ORF">ENV30_09130</name>
</gene>
<organism evidence="11">
    <name type="scientific">Candidatus Caldatribacterium californiense</name>
    <dbReference type="NCBI Taxonomy" id="1454726"/>
    <lineage>
        <taxon>Bacteria</taxon>
        <taxon>Pseudomonadati</taxon>
        <taxon>Atribacterota</taxon>
        <taxon>Atribacteria</taxon>
        <taxon>Atribacterales</taxon>
        <taxon>Candidatus Caldatribacteriaceae</taxon>
        <taxon>Candidatus Caldatribacterium</taxon>
    </lineage>
</organism>
<dbReference type="EMBL" id="DTFV01000128">
    <property type="protein sequence ID" value="HGI31449.1"/>
    <property type="molecule type" value="Genomic_DNA"/>
</dbReference>
<dbReference type="GO" id="GO:0004056">
    <property type="term" value="F:argininosuccinate lyase activity"/>
    <property type="evidence" value="ECO:0007669"/>
    <property type="project" value="UniProtKB-UniRule"/>
</dbReference>
<dbReference type="Gene3D" id="1.10.40.30">
    <property type="entry name" value="Fumarase/aspartase (C-terminal domain)"/>
    <property type="match status" value="1"/>
</dbReference>
<dbReference type="Gene3D" id="1.20.200.10">
    <property type="entry name" value="Fumarase/aspartase (Central domain)"/>
    <property type="match status" value="1"/>
</dbReference>
<dbReference type="PRINTS" id="PR00145">
    <property type="entry name" value="ARGSUCLYASE"/>
</dbReference>
<name>A0A7V3YHZ9_9BACT</name>
<feature type="domain" description="Fumarate lyase N-terminal" evidence="9">
    <location>
        <begin position="11"/>
        <end position="290"/>
    </location>
</feature>
<sequence>MEKDLDAEVFSFSTSIGDDYLLYPYDIWGSIAHCLGLARAGLLSEDEKDRLVFGLREVYRDLEDGRIDPSPFEDVHSLVEIALRERVGEVAGKLHTGRSRNDQVVLDERLYLREKVAECIEGVLALESALLRRAEEYRDIVMPGFTHMQPAQPVLFSYHLLAYFFMLQRDIERLRDALRRVNVSPLGSAALCGTSLPLDRFFVAKLLAFPRVQDHAMDAVSDRDFVLDVLHALAVLALHLSRFGEEVVLWSTPFFSFLTIDDAFTTGSSIMPQKKNPDVAELIRGKAGEILSSWVSLAVTLKGLPLSYNRDLQQDKRPLFRAMNEGLRVVAIAARLVDHVFPQPERMRKALEEGFLTATDLCEYLVTRGLPFRKAHELVGRVVRKLIGEGRTLRDLVPEDFGEWAHLFDEGVRMVVLEENSVARKSTFGSTAPGEVLRMCAEGRAYVEKEKEEIARLKKEWERSFRELVGEKRR</sequence>
<dbReference type="Gene3D" id="1.10.275.10">
    <property type="entry name" value="Fumarase/aspartase (N-terminal domain)"/>
    <property type="match status" value="1"/>
</dbReference>
<keyword evidence="7" id="KW-0963">Cytoplasm</keyword>
<dbReference type="GO" id="GO:0042450">
    <property type="term" value="P:L-arginine biosynthetic process via ornithine"/>
    <property type="evidence" value="ECO:0007669"/>
    <property type="project" value="UniProtKB-UniRule"/>
</dbReference>
<dbReference type="InterPro" id="IPR022761">
    <property type="entry name" value="Fumarate_lyase_N"/>
</dbReference>